<dbReference type="GO" id="GO:0003824">
    <property type="term" value="F:catalytic activity"/>
    <property type="evidence" value="ECO:0007669"/>
    <property type="project" value="InterPro"/>
</dbReference>
<dbReference type="NCBIfam" id="TIGR01733">
    <property type="entry name" value="AA-adenyl-dom"/>
    <property type="match status" value="1"/>
</dbReference>
<dbReference type="Gene3D" id="3.30.300.30">
    <property type="match status" value="1"/>
</dbReference>
<protein>
    <recommendedName>
        <fullName evidence="4">Carrier domain-containing protein</fullName>
    </recommendedName>
</protein>
<comment type="cofactor">
    <cofactor evidence="1">
        <name>pantetheine 4'-phosphate</name>
        <dbReference type="ChEBI" id="CHEBI:47942"/>
    </cofactor>
</comment>
<dbReference type="Pfam" id="PF00668">
    <property type="entry name" value="Condensation"/>
    <property type="match status" value="2"/>
</dbReference>
<gene>
    <name evidence="5" type="ORF">BSQ33_19145</name>
</gene>
<accession>A0A1Z2SKY1</accession>
<dbReference type="Gene3D" id="2.30.38.10">
    <property type="entry name" value="Luciferase, Domain 3"/>
    <property type="match status" value="1"/>
</dbReference>
<feature type="domain" description="Carrier" evidence="4">
    <location>
        <begin position="1034"/>
        <end position="1108"/>
    </location>
</feature>
<dbReference type="InterPro" id="IPR045851">
    <property type="entry name" value="AMP-bd_C_sf"/>
</dbReference>
<dbReference type="InterPro" id="IPR009081">
    <property type="entry name" value="PP-bd_ACP"/>
</dbReference>
<dbReference type="InterPro" id="IPR006162">
    <property type="entry name" value="Ppantetheine_attach_site"/>
</dbReference>
<dbReference type="FunFam" id="2.30.38.10:FF:000001">
    <property type="entry name" value="Non-ribosomal peptide synthetase PvdI"/>
    <property type="match status" value="1"/>
</dbReference>
<dbReference type="GO" id="GO:0043041">
    <property type="term" value="P:amino acid activation for nonribosomal peptide biosynthetic process"/>
    <property type="evidence" value="ECO:0007669"/>
    <property type="project" value="TreeGrafter"/>
</dbReference>
<dbReference type="SUPFAM" id="SSF47336">
    <property type="entry name" value="ACP-like"/>
    <property type="match status" value="1"/>
</dbReference>
<dbReference type="Gene3D" id="1.10.10.1830">
    <property type="entry name" value="Non-ribosomal peptide synthase, adenylation domain"/>
    <property type="match status" value="1"/>
</dbReference>
<dbReference type="KEGG" id="vga:BSQ33_19145"/>
<dbReference type="InterPro" id="IPR041464">
    <property type="entry name" value="TubC_N"/>
</dbReference>
<dbReference type="PROSITE" id="PS00012">
    <property type="entry name" value="PHOSPHOPANTETHEINE"/>
    <property type="match status" value="1"/>
</dbReference>
<dbReference type="Gene3D" id="3.30.559.30">
    <property type="entry name" value="Nonribosomal peptide synthetase, condensation domain"/>
    <property type="match status" value="2"/>
</dbReference>
<sequence length="1585" mass="181046">MIQKLFDQLIAQEVELWLEGDRIRYQGPGSAITQELLHVLRENKPELISCLTKYPEKGLIRYPLSYSQKSLWIIYQQDPESPAYNVTLAISLAQDCDLDDLHRAVCLLVQRHASLRTTYVESGGNPVQVVQRQGAFEWNVESVGAQTSQILEHWIAEKSDKPFDLSKTPLRFDIRQDASDTRTLVMTVHHIAADFWSLEIMMRELMTLYQAVRDEGTASLPALPYQYHEWVEKEQRWLASGEGHMSEAFWLHEMSGGIPVVHLPTDKPRPARMTRHGQTCQLTIDSTRVKQIRSLSKSYHATPFVCLLTVFQVLLQRFTNQNQLVIGIPTAGRTDEYMNNVVGHFVNTVVFKSELNLQECFGNLVEAFHLRILNLMENQSYPFPKLVEQLNPERDSSRSPIFQIMYNWNQTHDSIDKRGLTSDYQRLIEKILYTSSSGGSGTTHDLVLTVTDEGEQFQCSWLYNSDLFEVSIIERMAAYFLELVDEVIARPENALCDYDIMPGDEREKILQLWNQNVLALPSVTAIHEWVEKQVDIQPESIAVKDSDGKSYSYQTLNQQANQLARYLRELGADEHTYVGVFLERSYNMLVGILAILKAGAAYVPLDPAYPENRLAAILDDSSPVIVLSQLHLKEKLELDLQASVNLVIAIDDPLIMKTVSQFMTTNLNLSLSAGALSHIIFTSGSTGRPKGVMIQHQNVIALLAWAQQEYQQADLSGVLAATSICFDLSVYEIFFTLISGGSIILVEDALQLPESPWRESVTLINSVPSAVTALLQHHAIPESVKIVNLAGEPLVRHLVGQLYALPHIERVYNLYGPSEDTTYSTYEWVPKDEKREPTIGRPINNTSAYILNADLNPVPIGVSGELYLGGNGVSLGYLHRQDLTDERFIPDRWNHQKGKKLYKTGDLVRYLPDGRIEYLGRSDFQVKIRGYRIELGEIESVMRCLDHIQDAVVVAQTDEQGNSRLVAYVILSMQQDSWQEGIRHHLYELLPKYMVPSLFFAIDEFPLAQTGKVDRQKLILMVPESGPSETVYTAPDSVLEQELAEIWQQVLGKSEVGIYDNFFASGGDSIIALKVVSRMRQSGYSIAMKDLFEYQNIAELAYFISEHTTVPMTSDFQVKIAEIPNSGYRVEDYIDTGKADSIESVYPLASLQDAFLQELGVVECSTVERLIVQYIAELDKINVQALKQAWDSVVQRHDILRTSFLMSDSGEKLQLVHQEIVLPFQELDWSGLEQSEQEQSFERWLDEDRHSGFFFEKAPLLRVQLIRFSASSYKMIWSFHHALLDGWSVDIIRRELVSFYDQFASQRQPDVTPGYPYYRYIQWLQDKVADQRDSRKYWQDYLAGKEQYTPYPALMKQSSDDQNSHDFLPAYYTIELLDSFCLNQLEKFARTQQVTLNVIFQAAWALLLRFYSHEDDVLFATVVAGRPSELDGCDQMVGSFFQALPVRIQMSPHHEKSVWLKALHLNQISMEEHKYVGPMVIQDCSQLPEETHYSSQPILVFQKFSEETSEVDSLNSSHWFHRQPGASPLHISLIPQDETIQAYIRYDRNSYNPESLNKVMEKYKDILSILSVEEVEHLADTKIFD</sequence>
<name>A0A1Z2SKY1_VIBGA</name>
<dbReference type="InterPro" id="IPR023213">
    <property type="entry name" value="CAT-like_dom_sf"/>
</dbReference>
<evidence type="ECO:0000256" key="3">
    <source>
        <dbReference type="ARBA" id="ARBA00022553"/>
    </source>
</evidence>
<proteinExistence type="predicted"/>
<dbReference type="Gene3D" id="3.40.50.980">
    <property type="match status" value="2"/>
</dbReference>
<evidence type="ECO:0000256" key="2">
    <source>
        <dbReference type="ARBA" id="ARBA00022450"/>
    </source>
</evidence>
<evidence type="ECO:0000259" key="4">
    <source>
        <dbReference type="PROSITE" id="PS50075"/>
    </source>
</evidence>
<dbReference type="Pfam" id="PF00501">
    <property type="entry name" value="AMP-binding"/>
    <property type="match status" value="1"/>
</dbReference>
<evidence type="ECO:0000313" key="5">
    <source>
        <dbReference type="EMBL" id="ASA57844.1"/>
    </source>
</evidence>
<dbReference type="CDD" id="cd19531">
    <property type="entry name" value="LCL_NRPS-like"/>
    <property type="match status" value="1"/>
</dbReference>
<dbReference type="InterPro" id="IPR044894">
    <property type="entry name" value="TubC_N_sf"/>
</dbReference>
<dbReference type="Pfam" id="PF13193">
    <property type="entry name" value="AMP-binding_C"/>
    <property type="match status" value="1"/>
</dbReference>
<evidence type="ECO:0000313" key="6">
    <source>
        <dbReference type="Proteomes" id="UP000196708"/>
    </source>
</evidence>
<dbReference type="InterPro" id="IPR036736">
    <property type="entry name" value="ACP-like_sf"/>
</dbReference>
<organism evidence="5 6">
    <name type="scientific">Vibrio gazogenes</name>
    <dbReference type="NCBI Taxonomy" id="687"/>
    <lineage>
        <taxon>Bacteria</taxon>
        <taxon>Pseudomonadati</taxon>
        <taxon>Pseudomonadota</taxon>
        <taxon>Gammaproteobacteria</taxon>
        <taxon>Vibrionales</taxon>
        <taxon>Vibrionaceae</taxon>
        <taxon>Vibrio</taxon>
    </lineage>
</organism>
<dbReference type="GO" id="GO:0044550">
    <property type="term" value="P:secondary metabolite biosynthetic process"/>
    <property type="evidence" value="ECO:0007669"/>
    <property type="project" value="TreeGrafter"/>
</dbReference>
<keyword evidence="3" id="KW-0597">Phosphoprotein</keyword>
<dbReference type="PROSITE" id="PS00455">
    <property type="entry name" value="AMP_BINDING"/>
    <property type="match status" value="1"/>
</dbReference>
<dbReference type="InterPro" id="IPR010071">
    <property type="entry name" value="AA_adenyl_dom"/>
</dbReference>
<dbReference type="RefSeq" id="WP_088134946.1">
    <property type="nucleotide sequence ID" value="NZ_CP018836.1"/>
</dbReference>
<dbReference type="SUPFAM" id="SSF52777">
    <property type="entry name" value="CoA-dependent acyltransferases"/>
    <property type="match status" value="4"/>
</dbReference>
<dbReference type="EMBL" id="CP018836">
    <property type="protein sequence ID" value="ASA57844.1"/>
    <property type="molecule type" value="Genomic_DNA"/>
</dbReference>
<dbReference type="PANTHER" id="PTHR45527:SF1">
    <property type="entry name" value="FATTY ACID SYNTHASE"/>
    <property type="match status" value="1"/>
</dbReference>
<dbReference type="PANTHER" id="PTHR45527">
    <property type="entry name" value="NONRIBOSOMAL PEPTIDE SYNTHETASE"/>
    <property type="match status" value="1"/>
</dbReference>
<dbReference type="Proteomes" id="UP000196708">
    <property type="component" value="Chromosome 2"/>
</dbReference>
<keyword evidence="2" id="KW-0596">Phosphopantetheine</keyword>
<dbReference type="OrthoDB" id="9757559at2"/>
<dbReference type="InterPro" id="IPR020845">
    <property type="entry name" value="AMP-binding_CS"/>
</dbReference>
<dbReference type="Gene3D" id="3.30.559.10">
    <property type="entry name" value="Chloramphenicol acetyltransferase-like domain"/>
    <property type="match status" value="2"/>
</dbReference>
<dbReference type="FunFam" id="3.40.50.980:FF:000001">
    <property type="entry name" value="Non-ribosomal peptide synthetase"/>
    <property type="match status" value="1"/>
</dbReference>
<dbReference type="InterPro" id="IPR001242">
    <property type="entry name" value="Condensation_dom"/>
</dbReference>
<dbReference type="SUPFAM" id="SSF56801">
    <property type="entry name" value="Acetyl-CoA synthetase-like"/>
    <property type="match status" value="1"/>
</dbReference>
<dbReference type="Pfam" id="PF18563">
    <property type="entry name" value="TubC_N"/>
    <property type="match status" value="1"/>
</dbReference>
<dbReference type="InterPro" id="IPR025110">
    <property type="entry name" value="AMP-bd_C"/>
</dbReference>
<dbReference type="FunFam" id="1.10.1200.10:FF:000005">
    <property type="entry name" value="Nonribosomal peptide synthetase 1"/>
    <property type="match status" value="1"/>
</dbReference>
<dbReference type="GO" id="GO:0005737">
    <property type="term" value="C:cytoplasm"/>
    <property type="evidence" value="ECO:0007669"/>
    <property type="project" value="TreeGrafter"/>
</dbReference>
<dbReference type="Pfam" id="PF00550">
    <property type="entry name" value="PP-binding"/>
    <property type="match status" value="1"/>
</dbReference>
<reference evidence="5 6" key="1">
    <citation type="submission" date="2016-12" db="EMBL/GenBank/DDBJ databases">
        <authorList>
            <person name="Song W.-J."/>
            <person name="Kurnit D.M."/>
        </authorList>
    </citation>
    <scope>NUCLEOTIDE SEQUENCE [LARGE SCALE GENOMIC DNA]</scope>
    <source>
        <strain evidence="5 6">ATCC 43942</strain>
    </source>
</reference>
<dbReference type="GO" id="GO:0031177">
    <property type="term" value="F:phosphopantetheine binding"/>
    <property type="evidence" value="ECO:0007669"/>
    <property type="project" value="TreeGrafter"/>
</dbReference>
<dbReference type="PROSITE" id="PS50075">
    <property type="entry name" value="CARRIER"/>
    <property type="match status" value="1"/>
</dbReference>
<dbReference type="Gene3D" id="1.10.1200.10">
    <property type="entry name" value="ACP-like"/>
    <property type="match status" value="1"/>
</dbReference>
<dbReference type="InterPro" id="IPR000873">
    <property type="entry name" value="AMP-dep_synth/lig_dom"/>
</dbReference>
<evidence type="ECO:0000256" key="1">
    <source>
        <dbReference type="ARBA" id="ARBA00001957"/>
    </source>
</evidence>